<evidence type="ECO:0000256" key="10">
    <source>
        <dbReference type="SAM" id="MobiDB-lite"/>
    </source>
</evidence>
<comment type="pathway">
    <text evidence="2">Glycolipid biosynthesis; glycosylphosphatidylinositol-anchor biosynthesis.</text>
</comment>
<dbReference type="EMBL" id="JBEYXT010000075">
    <property type="protein sequence ID" value="MEU6802942.1"/>
    <property type="molecule type" value="Genomic_DNA"/>
</dbReference>
<comment type="caution">
    <text evidence="12">The sequence shown here is derived from an EMBL/GenBank/DDBJ whole genome shotgun (WGS) entry which is preliminary data.</text>
</comment>
<accession>A0ABV3B0H3</accession>
<evidence type="ECO:0000256" key="9">
    <source>
        <dbReference type="ARBA" id="ARBA00023136"/>
    </source>
</evidence>
<feature type="transmembrane region" description="Helical" evidence="11">
    <location>
        <begin position="154"/>
        <end position="177"/>
    </location>
</feature>
<keyword evidence="13" id="KW-1185">Reference proteome</keyword>
<evidence type="ECO:0000256" key="1">
    <source>
        <dbReference type="ARBA" id="ARBA00004477"/>
    </source>
</evidence>
<feature type="transmembrane region" description="Helical" evidence="11">
    <location>
        <begin position="439"/>
        <end position="457"/>
    </location>
</feature>
<feature type="transmembrane region" description="Helical" evidence="11">
    <location>
        <begin position="387"/>
        <end position="405"/>
    </location>
</feature>
<protein>
    <recommendedName>
        <fullName evidence="14">Integral membrane protein</fullName>
    </recommendedName>
</protein>
<keyword evidence="4" id="KW-0328">Glycosyltransferase</keyword>
<evidence type="ECO:0000256" key="5">
    <source>
        <dbReference type="ARBA" id="ARBA00022679"/>
    </source>
</evidence>
<dbReference type="InterPro" id="IPR007315">
    <property type="entry name" value="PIG-V/Gpi18"/>
</dbReference>
<evidence type="ECO:0000256" key="8">
    <source>
        <dbReference type="ARBA" id="ARBA00022989"/>
    </source>
</evidence>
<name>A0ABV3B0H3_9ACTN</name>
<feature type="transmembrane region" description="Helical" evidence="11">
    <location>
        <begin position="189"/>
        <end position="209"/>
    </location>
</feature>
<feature type="transmembrane region" description="Helical" evidence="11">
    <location>
        <begin position="124"/>
        <end position="148"/>
    </location>
</feature>
<keyword evidence="5" id="KW-0808">Transferase</keyword>
<keyword evidence="3" id="KW-0337">GPI-anchor biosynthesis</keyword>
<evidence type="ECO:0000256" key="7">
    <source>
        <dbReference type="ARBA" id="ARBA00022824"/>
    </source>
</evidence>
<keyword evidence="6 11" id="KW-0812">Transmembrane</keyword>
<feature type="transmembrane region" description="Helical" evidence="11">
    <location>
        <begin position="215"/>
        <end position="232"/>
    </location>
</feature>
<evidence type="ECO:0000256" key="4">
    <source>
        <dbReference type="ARBA" id="ARBA00022676"/>
    </source>
</evidence>
<evidence type="ECO:0000256" key="3">
    <source>
        <dbReference type="ARBA" id="ARBA00022502"/>
    </source>
</evidence>
<keyword evidence="8 11" id="KW-1133">Transmembrane helix</keyword>
<reference evidence="12 13" key="1">
    <citation type="submission" date="2024-06" db="EMBL/GenBank/DDBJ databases">
        <title>The Natural Products Discovery Center: Release of the First 8490 Sequenced Strains for Exploring Actinobacteria Biosynthetic Diversity.</title>
        <authorList>
            <person name="Kalkreuter E."/>
            <person name="Kautsar S.A."/>
            <person name="Yang D."/>
            <person name="Bader C.D."/>
            <person name="Teijaro C.N."/>
            <person name="Fluegel L."/>
            <person name="Davis C.M."/>
            <person name="Simpson J.R."/>
            <person name="Lauterbach L."/>
            <person name="Steele A.D."/>
            <person name="Gui C."/>
            <person name="Meng S."/>
            <person name="Li G."/>
            <person name="Viehrig K."/>
            <person name="Ye F."/>
            <person name="Su P."/>
            <person name="Kiefer A.F."/>
            <person name="Nichols A."/>
            <person name="Cepeda A.J."/>
            <person name="Yan W."/>
            <person name="Fan B."/>
            <person name="Jiang Y."/>
            <person name="Adhikari A."/>
            <person name="Zheng C.-J."/>
            <person name="Schuster L."/>
            <person name="Cowan T.M."/>
            <person name="Smanski M.J."/>
            <person name="Chevrette M.G."/>
            <person name="De Carvalho L.P.S."/>
            <person name="Shen B."/>
        </authorList>
    </citation>
    <scope>NUCLEOTIDE SEQUENCE [LARGE SCALE GENOMIC DNA]</scope>
    <source>
        <strain evidence="12 13">NPDC046851</strain>
    </source>
</reference>
<proteinExistence type="predicted"/>
<dbReference type="PANTHER" id="PTHR12468:SF2">
    <property type="entry name" value="GPI MANNOSYLTRANSFERASE 2"/>
    <property type="match status" value="1"/>
</dbReference>
<evidence type="ECO:0000313" key="13">
    <source>
        <dbReference type="Proteomes" id="UP001551189"/>
    </source>
</evidence>
<feature type="compositionally biased region" description="Low complexity" evidence="10">
    <location>
        <begin position="22"/>
        <end position="32"/>
    </location>
</feature>
<evidence type="ECO:0000256" key="6">
    <source>
        <dbReference type="ARBA" id="ARBA00022692"/>
    </source>
</evidence>
<evidence type="ECO:0000256" key="2">
    <source>
        <dbReference type="ARBA" id="ARBA00004687"/>
    </source>
</evidence>
<evidence type="ECO:0000313" key="12">
    <source>
        <dbReference type="EMBL" id="MEU6802942.1"/>
    </source>
</evidence>
<feature type="transmembrane region" description="Helical" evidence="11">
    <location>
        <begin position="39"/>
        <end position="66"/>
    </location>
</feature>
<keyword evidence="9 11" id="KW-0472">Membrane</keyword>
<feature type="transmembrane region" description="Helical" evidence="11">
    <location>
        <begin position="359"/>
        <end position="380"/>
    </location>
</feature>
<dbReference type="RefSeq" id="WP_359696633.1">
    <property type="nucleotide sequence ID" value="NZ_JBEYXT010000075.1"/>
</dbReference>
<dbReference type="PANTHER" id="PTHR12468">
    <property type="entry name" value="GPI MANNOSYLTRANSFERASE 2"/>
    <property type="match status" value="1"/>
</dbReference>
<gene>
    <name evidence="12" type="ORF">ABZ931_18275</name>
</gene>
<feature type="transmembrane region" description="Helical" evidence="11">
    <location>
        <begin position="411"/>
        <end position="427"/>
    </location>
</feature>
<dbReference type="Proteomes" id="UP001551189">
    <property type="component" value="Unassembled WGS sequence"/>
</dbReference>
<evidence type="ECO:0000256" key="11">
    <source>
        <dbReference type="SAM" id="Phobius"/>
    </source>
</evidence>
<organism evidence="12 13">
    <name type="scientific">Streptomyces neyagawaensis</name>
    <dbReference type="NCBI Taxonomy" id="42238"/>
    <lineage>
        <taxon>Bacteria</taxon>
        <taxon>Bacillati</taxon>
        <taxon>Actinomycetota</taxon>
        <taxon>Actinomycetes</taxon>
        <taxon>Kitasatosporales</taxon>
        <taxon>Streptomycetaceae</taxon>
        <taxon>Streptomyces</taxon>
    </lineage>
</organism>
<keyword evidence="7" id="KW-0256">Endoplasmic reticulum</keyword>
<comment type="subcellular location">
    <subcellularLocation>
        <location evidence="1">Endoplasmic reticulum membrane</location>
        <topology evidence="1">Multi-pass membrane protein</topology>
    </subcellularLocation>
</comment>
<feature type="region of interest" description="Disordered" evidence="10">
    <location>
        <begin position="1"/>
        <end position="32"/>
    </location>
</feature>
<feature type="transmembrane region" description="Helical" evidence="11">
    <location>
        <begin position="299"/>
        <end position="319"/>
    </location>
</feature>
<sequence>MTSANPLAPSAPPAPPAREAADGAGAPGVRGRPAPSHPYAWLTALGLFLGARLTGTAVLTAAAAAVGKEPFALLGRSWDSVWYLGIAADGYGRTVHYSSLQASDLAFFPLYPALVRAVTEVAPLGGGAAGLLVSWAAAAVAACGMYAVGARLHGPAAGTALVLLWGLLPHSVVLSMAYTEPLLTACAAWALYAVLTGRWVRAGALAALAGLSRPNGVAVAAAVVVAAVYELARGRGRALSSPRLGTARLWTARLGTARLRTARLGTGRLGAARLGTARLGTARLGTARQGRARLWTARLCTAVVLAPLGWCGHVLWVGVREGDPLGGYFAVQRRWSSRFDFGQGALRFVRHLLLGHDRFVFAMTTVIAAVALLLFALLLLDRPPLPLLVYTAVLLVIALGGDGFFASKPRFLLPAFPLLLPLALALARTARARPWHATVVVAALAGLSYVYGAYLVVVNRVPL</sequence>
<evidence type="ECO:0008006" key="14">
    <source>
        <dbReference type="Google" id="ProtNLM"/>
    </source>
</evidence>